<evidence type="ECO:0000259" key="1">
    <source>
        <dbReference type="PROSITE" id="PS50075"/>
    </source>
</evidence>
<dbReference type="InterPro" id="IPR009081">
    <property type="entry name" value="PP-bd_ACP"/>
</dbReference>
<accession>A0ABW9HZG5</accession>
<evidence type="ECO:0000313" key="3">
    <source>
        <dbReference type="Proteomes" id="UP001631957"/>
    </source>
</evidence>
<dbReference type="EMBL" id="JBJVNI010000014">
    <property type="protein sequence ID" value="MFM9612177.1"/>
    <property type="molecule type" value="Genomic_DNA"/>
</dbReference>
<reference evidence="2 3" key="1">
    <citation type="submission" date="2024-12" db="EMBL/GenBank/DDBJ databases">
        <title>Forecasting of Potato common scab and diversities of Pathogenic streptomyces spp. in china.</title>
        <authorList>
            <person name="Handique U."/>
            <person name="Wu J."/>
        </authorList>
    </citation>
    <scope>NUCLEOTIDE SEQUENCE [LARGE SCALE GENOMIC DNA]</scope>
    <source>
        <strain evidence="2 3">ZRIMU1530</strain>
    </source>
</reference>
<dbReference type="Gene3D" id="1.10.1200.10">
    <property type="entry name" value="ACP-like"/>
    <property type="match status" value="1"/>
</dbReference>
<keyword evidence="3" id="KW-1185">Reference proteome</keyword>
<dbReference type="Pfam" id="PF00550">
    <property type="entry name" value="PP-binding"/>
    <property type="match status" value="1"/>
</dbReference>
<dbReference type="PROSITE" id="PS50075">
    <property type="entry name" value="CARRIER"/>
    <property type="match status" value="1"/>
</dbReference>
<dbReference type="Proteomes" id="UP001631957">
    <property type="component" value="Unassembled WGS sequence"/>
</dbReference>
<gene>
    <name evidence="2" type="ORF">ACKI18_26105</name>
</gene>
<proteinExistence type="predicted"/>
<sequence>MDLKSEIYATIAAELEIDAGGLSDDQHFRSLPNFDSMRVLQIIVRTERAYDIEIDDEATFKTQTIGDFITLVDGLRRQREAV</sequence>
<protein>
    <submittedName>
        <fullName evidence="2">Acyl carrier protein</fullName>
    </submittedName>
</protein>
<organism evidence="2 3">
    <name type="scientific">Streptomyces niveiscabiei</name>
    <dbReference type="NCBI Taxonomy" id="164115"/>
    <lineage>
        <taxon>Bacteria</taxon>
        <taxon>Bacillati</taxon>
        <taxon>Actinomycetota</taxon>
        <taxon>Actinomycetes</taxon>
        <taxon>Kitasatosporales</taxon>
        <taxon>Streptomycetaceae</taxon>
        <taxon>Streptomyces</taxon>
    </lineage>
</organism>
<dbReference type="InterPro" id="IPR036736">
    <property type="entry name" value="ACP-like_sf"/>
</dbReference>
<feature type="domain" description="Carrier" evidence="1">
    <location>
        <begin position="1"/>
        <end position="76"/>
    </location>
</feature>
<name>A0ABW9HZG5_9ACTN</name>
<dbReference type="SUPFAM" id="SSF47336">
    <property type="entry name" value="ACP-like"/>
    <property type="match status" value="1"/>
</dbReference>
<dbReference type="RefSeq" id="WP_055719053.1">
    <property type="nucleotide sequence ID" value="NZ_JBJVNI010000014.1"/>
</dbReference>
<comment type="caution">
    <text evidence="2">The sequence shown here is derived from an EMBL/GenBank/DDBJ whole genome shotgun (WGS) entry which is preliminary data.</text>
</comment>
<evidence type="ECO:0000313" key="2">
    <source>
        <dbReference type="EMBL" id="MFM9612177.1"/>
    </source>
</evidence>